<dbReference type="SUPFAM" id="SSF53850">
    <property type="entry name" value="Periplasmic binding protein-like II"/>
    <property type="match status" value="1"/>
</dbReference>
<dbReference type="GO" id="GO:0015833">
    <property type="term" value="P:peptide transport"/>
    <property type="evidence" value="ECO:0007669"/>
    <property type="project" value="TreeGrafter"/>
</dbReference>
<dbReference type="STRING" id="80852.AWOD_II_0321"/>
<dbReference type="PANTHER" id="PTHR30290">
    <property type="entry name" value="PERIPLASMIC BINDING COMPONENT OF ABC TRANSPORTER"/>
    <property type="match status" value="1"/>
</dbReference>
<dbReference type="Gene3D" id="3.10.105.10">
    <property type="entry name" value="Dipeptide-binding Protein, Domain 3"/>
    <property type="match status" value="1"/>
</dbReference>
<dbReference type="GeneID" id="28542570"/>
<dbReference type="NCBIfam" id="NF011689">
    <property type="entry name" value="PRK15109.1"/>
    <property type="match status" value="1"/>
</dbReference>
<dbReference type="GO" id="GO:0030288">
    <property type="term" value="C:outer membrane-bounded periplasmic space"/>
    <property type="evidence" value="ECO:0007669"/>
    <property type="project" value="UniProtKB-ARBA"/>
</dbReference>
<organism evidence="2 3">
    <name type="scientific">Aliivibrio wodanis</name>
    <dbReference type="NCBI Taxonomy" id="80852"/>
    <lineage>
        <taxon>Bacteria</taxon>
        <taxon>Pseudomonadati</taxon>
        <taxon>Pseudomonadota</taxon>
        <taxon>Gammaproteobacteria</taxon>
        <taxon>Vibrionales</taxon>
        <taxon>Vibrionaceae</taxon>
        <taxon>Aliivibrio</taxon>
    </lineage>
</organism>
<dbReference type="InterPro" id="IPR000914">
    <property type="entry name" value="SBP_5_dom"/>
</dbReference>
<sequence length="541" mass="60847">MKIITRMLIAVTGIFSLSGCYDAGIKQTIHETGFIYCESGNVEFFNPQISDENSILEAISAQIYDRLLIIDPITQKPSANLASSWKVDDSGKVYTFTLQPNVAFHTTEWFKPTRFLNAHDVVFSFNRILDPENSYHNVNSGSYPWFNSINFTQTVKSVKAINPHQVEFTLSSPDNTFLSTLATSYAVIHSEEYALKLALADNKNQIDLKPIGTGAFKLSQFQKSELIRLKRHDSYWQGAARMSQIVFDISSRGTGSLAKLLRQECDVVVNPISSQLPVIIQNDDLTLFSQTATNVAFIAVNMKKPLLQDQRIRKALNLAIDRSSLINSVYYNSGIEAKSILPPASWAYGDDSSFIRYDLNYAKGLLREAGVKQGLTLTMWVPLDNNSYNPSPKKSAEIIQNDYEKLGIKLNIITSDVLSKNELENNEIDLILTGWNANSSDPDPMMRPLLSCDAKQAGFGAANWCNEEFDSLLNLAKEINQPRYRLNLYRQIQNLLSEELPVIPLAHGVKYQANQTSLKGFTLSPFNTYSFHNVFRVKEVE</sequence>
<dbReference type="Gene3D" id="3.40.190.10">
    <property type="entry name" value="Periplasmic binding protein-like II"/>
    <property type="match status" value="1"/>
</dbReference>
<dbReference type="PIRSF" id="PIRSF002741">
    <property type="entry name" value="MppA"/>
    <property type="match status" value="1"/>
</dbReference>
<dbReference type="InterPro" id="IPR039424">
    <property type="entry name" value="SBP_5"/>
</dbReference>
<gene>
    <name evidence="2" type="primary">sapA</name>
    <name evidence="2" type="ORF">AWOD_II_0321</name>
</gene>
<dbReference type="AlphaFoldDB" id="A0A090IC11"/>
<feature type="domain" description="Solute-binding protein family 5" evidence="1">
    <location>
        <begin position="77"/>
        <end position="455"/>
    </location>
</feature>
<evidence type="ECO:0000313" key="3">
    <source>
        <dbReference type="Proteomes" id="UP000032427"/>
    </source>
</evidence>
<dbReference type="KEGG" id="awd:AWOD_II_0321"/>
<dbReference type="Pfam" id="PF00496">
    <property type="entry name" value="SBP_bac_5"/>
    <property type="match status" value="1"/>
</dbReference>
<protein>
    <submittedName>
        <fullName evidence="2">Peptide transport periplasmic protein SapA</fullName>
    </submittedName>
</protein>
<keyword evidence="3" id="KW-1185">Reference proteome</keyword>
<dbReference type="PATRIC" id="fig|80852.17.peg.3077"/>
<proteinExistence type="predicted"/>
<dbReference type="PROSITE" id="PS51257">
    <property type="entry name" value="PROKAR_LIPOPROTEIN"/>
    <property type="match status" value="1"/>
</dbReference>
<dbReference type="InterPro" id="IPR030678">
    <property type="entry name" value="Peptide/Ni-bd"/>
</dbReference>
<reference evidence="3" key="1">
    <citation type="submission" date="2014-09" db="EMBL/GenBank/DDBJ databases">
        <authorList>
            <person name="Hjerde E."/>
        </authorList>
    </citation>
    <scope>NUCLEOTIDE SEQUENCE [LARGE SCALE GENOMIC DNA]</scope>
    <source>
        <strain evidence="3">06/09/139</strain>
    </source>
</reference>
<dbReference type="Gene3D" id="3.90.76.10">
    <property type="entry name" value="Dipeptide-binding Protein, Domain 1"/>
    <property type="match status" value="1"/>
</dbReference>
<dbReference type="Proteomes" id="UP000032427">
    <property type="component" value="Chromosome 2"/>
</dbReference>
<dbReference type="OrthoDB" id="9801912at2"/>
<dbReference type="GO" id="GO:0043190">
    <property type="term" value="C:ATP-binding cassette (ABC) transporter complex"/>
    <property type="evidence" value="ECO:0007669"/>
    <property type="project" value="InterPro"/>
</dbReference>
<accession>A0A090IC11</accession>
<dbReference type="CDD" id="cd08493">
    <property type="entry name" value="PBP2_DppA_like"/>
    <property type="match status" value="1"/>
</dbReference>
<evidence type="ECO:0000259" key="1">
    <source>
        <dbReference type="Pfam" id="PF00496"/>
    </source>
</evidence>
<dbReference type="HOGENOM" id="CLU_017028_7_0_6"/>
<dbReference type="GO" id="GO:1904680">
    <property type="term" value="F:peptide transmembrane transporter activity"/>
    <property type="evidence" value="ECO:0007669"/>
    <property type="project" value="TreeGrafter"/>
</dbReference>
<dbReference type="PANTHER" id="PTHR30290:SF28">
    <property type="entry name" value="ABC TRANSPORTER PERIPLASMIC-BINDING PROTEIN SAPA-RELATED"/>
    <property type="match status" value="1"/>
</dbReference>
<name>A0A090IC11_9GAMM</name>
<dbReference type="EMBL" id="LN554847">
    <property type="protein sequence ID" value="CED56969.1"/>
    <property type="molecule type" value="Genomic_DNA"/>
</dbReference>
<evidence type="ECO:0000313" key="2">
    <source>
        <dbReference type="EMBL" id="CED56969.1"/>
    </source>
</evidence>